<organism evidence="3">
    <name type="scientific">Salvia miltiorrhiza</name>
    <name type="common">Chinese sage</name>
    <dbReference type="NCBI Taxonomy" id="226208"/>
    <lineage>
        <taxon>Eukaryota</taxon>
        <taxon>Viridiplantae</taxon>
        <taxon>Streptophyta</taxon>
        <taxon>Embryophyta</taxon>
        <taxon>Tracheophyta</taxon>
        <taxon>Spermatophyta</taxon>
        <taxon>Magnoliopsida</taxon>
        <taxon>eudicotyledons</taxon>
        <taxon>Gunneridae</taxon>
        <taxon>Pentapetalae</taxon>
        <taxon>asterids</taxon>
        <taxon>lamiids</taxon>
        <taxon>Lamiales</taxon>
        <taxon>Lamiaceae</taxon>
        <taxon>Nepetoideae</taxon>
        <taxon>Mentheae</taxon>
        <taxon>Salviinae</taxon>
        <taxon>Salvia</taxon>
        <taxon>Salvia incertae sedis</taxon>
    </lineage>
</organism>
<dbReference type="PANTHER" id="PTHR47926:SF463">
    <property type="entry name" value="PENTATRICOPEPTIDE REPEAT-CONTAINING PROTEIN"/>
    <property type="match status" value="1"/>
</dbReference>
<evidence type="ECO:0000313" key="3">
    <source>
        <dbReference type="EMBL" id="AYM00999.1"/>
    </source>
</evidence>
<proteinExistence type="evidence at transcript level"/>
<reference evidence="3" key="2">
    <citation type="submission" date="2018-02" db="EMBL/GenBank/DDBJ databases">
        <authorList>
            <person name="Li H.Q."/>
            <person name="Lu S.F."/>
        </authorList>
    </citation>
    <scope>NUCLEOTIDE SEQUENCE</scope>
</reference>
<keyword evidence="1" id="KW-0677">Repeat</keyword>
<dbReference type="PANTHER" id="PTHR47926">
    <property type="entry name" value="PENTATRICOPEPTIDE REPEAT-CONTAINING PROTEIN"/>
    <property type="match status" value="1"/>
</dbReference>
<dbReference type="Pfam" id="PF13041">
    <property type="entry name" value="PPR_2"/>
    <property type="match status" value="2"/>
</dbReference>
<dbReference type="NCBIfam" id="TIGR00756">
    <property type="entry name" value="PPR"/>
    <property type="match status" value="2"/>
</dbReference>
<dbReference type="GO" id="GO:0009451">
    <property type="term" value="P:RNA modification"/>
    <property type="evidence" value="ECO:0007669"/>
    <property type="project" value="InterPro"/>
</dbReference>
<dbReference type="PROSITE" id="PS51375">
    <property type="entry name" value="PPR"/>
    <property type="match status" value="2"/>
</dbReference>
<dbReference type="Gene3D" id="1.25.40.10">
    <property type="entry name" value="Tetratricopeptide repeat domain"/>
    <property type="match status" value="2"/>
</dbReference>
<dbReference type="InterPro" id="IPR011990">
    <property type="entry name" value="TPR-like_helical_dom_sf"/>
</dbReference>
<name>A0A678WGL7_SALMI</name>
<evidence type="ECO:0000256" key="1">
    <source>
        <dbReference type="ARBA" id="ARBA00022737"/>
    </source>
</evidence>
<feature type="repeat" description="PPR" evidence="2">
    <location>
        <begin position="271"/>
        <end position="306"/>
    </location>
</feature>
<dbReference type="EMBL" id="MH004999">
    <property type="protein sequence ID" value="AYM00999.1"/>
    <property type="molecule type" value="mRNA"/>
</dbReference>
<dbReference type="GO" id="GO:0003723">
    <property type="term" value="F:RNA binding"/>
    <property type="evidence" value="ECO:0007669"/>
    <property type="project" value="InterPro"/>
</dbReference>
<reference evidence="3" key="1">
    <citation type="journal article" date="2018" name="Molecules">
        <title>The Pentatricopeptide Repeat Gene Family in Salvia miltiorrhiza: Genome-Wide Characterization and Expression Analysis.</title>
        <authorList>
            <person name="Li H."/>
            <person name="Li C."/>
            <person name="Deng Y."/>
            <person name="Jiang X."/>
            <person name="Lu S."/>
        </authorList>
    </citation>
    <scope>NUCLEOTIDE SEQUENCE</scope>
</reference>
<dbReference type="InterPro" id="IPR046960">
    <property type="entry name" value="PPR_At4g14850-like_plant"/>
</dbReference>
<dbReference type="Pfam" id="PF01535">
    <property type="entry name" value="PPR"/>
    <property type="match status" value="2"/>
</dbReference>
<dbReference type="FunFam" id="1.25.40.10:FF:000427">
    <property type="entry name" value="Pentatricopeptide repeat-containing protein chloroplastic"/>
    <property type="match status" value="1"/>
</dbReference>
<dbReference type="InterPro" id="IPR002885">
    <property type="entry name" value="PPR_rpt"/>
</dbReference>
<evidence type="ECO:0000256" key="2">
    <source>
        <dbReference type="PROSITE-ProRule" id="PRU00708"/>
    </source>
</evidence>
<accession>A0A678WGL7</accession>
<feature type="repeat" description="PPR" evidence="2">
    <location>
        <begin position="170"/>
        <end position="204"/>
    </location>
</feature>
<sequence length="459" mass="50062">MISRQFQRLLEVSKSSVQTLQILHCTLLKTSLDHDEYFFSQLMLSACLRHARRLFDASPIAPPPLFAWNMLIKAYSRSSISSAPTEAVTLFAELLRTPGAGRPNHFTFPFVIKACGRGSMLGAGGSVHALTVKAGFGSDPHVGNTLLTMYAGCGLVEFARMVFDEMPERNVVSWSSLIAAYVDCNLESEALRAFNDMTMTNEKPNSVTFVSLLSACTNLLKIRQGRSIHSYIVINGMELNAELGTALLSMYAKSGHISEALHVFNSISQKNLQSWTVMVSCLASNGLGEEAVSLFARMEQEAGLTPDSVSFTSVLSACSHGGIVSKGKELFKKMVNVYKIKPTMEHYGCMVDLLGRSGEIEEAYRVIMSMPMEPNSVILRSYLSACNVHHCAHGLDGHLVERLIELSPDVGANYVLASSVSLGVGCRVKGYDDARNEMKIKGVEKVPGYSWVQAPPLAG</sequence>
<dbReference type="FunFam" id="1.25.40.10:FF:000090">
    <property type="entry name" value="Pentatricopeptide repeat-containing protein, chloroplastic"/>
    <property type="match status" value="1"/>
</dbReference>
<dbReference type="AlphaFoldDB" id="A0A678WGL7"/>
<protein>
    <submittedName>
        <fullName evidence="3">Pentatricopeptide repeat protein</fullName>
    </submittedName>
</protein>